<dbReference type="AlphaFoldDB" id="A0A540W7B5"/>
<dbReference type="RefSeq" id="WP_141635462.1">
    <property type="nucleotide sequence ID" value="NZ_VIGB01000003.1"/>
</dbReference>
<accession>A0A540W7B5</accession>
<gene>
    <name evidence="2" type="ORF">E6W39_25115</name>
</gene>
<evidence type="ECO:0008006" key="4">
    <source>
        <dbReference type="Google" id="ProtNLM"/>
    </source>
</evidence>
<dbReference type="EMBL" id="VIGB01000003">
    <property type="protein sequence ID" value="TQF04912.1"/>
    <property type="molecule type" value="Genomic_DNA"/>
</dbReference>
<organism evidence="2 3">
    <name type="scientific">Kitasatospora acidiphila</name>
    <dbReference type="NCBI Taxonomy" id="2567942"/>
    <lineage>
        <taxon>Bacteria</taxon>
        <taxon>Bacillati</taxon>
        <taxon>Actinomycetota</taxon>
        <taxon>Actinomycetes</taxon>
        <taxon>Kitasatosporales</taxon>
        <taxon>Streptomycetaceae</taxon>
        <taxon>Kitasatospora</taxon>
    </lineage>
</organism>
<evidence type="ECO:0000256" key="1">
    <source>
        <dbReference type="SAM" id="SignalP"/>
    </source>
</evidence>
<name>A0A540W7B5_9ACTN</name>
<dbReference type="Proteomes" id="UP000319103">
    <property type="component" value="Unassembled WGS sequence"/>
</dbReference>
<feature type="signal peptide" evidence="1">
    <location>
        <begin position="1"/>
        <end position="21"/>
    </location>
</feature>
<reference evidence="2 3" key="1">
    <citation type="submission" date="2019-06" db="EMBL/GenBank/DDBJ databases">
        <title>Description of Kitasatospora acidophila sp. nov. isolated from pine grove soil, and reclassification of Streptomyces novaecaesareae to Kitasatospora novaeceasareae comb. nov.</title>
        <authorList>
            <person name="Kim M.J."/>
        </authorList>
    </citation>
    <scope>NUCLEOTIDE SEQUENCE [LARGE SCALE GENOMIC DNA]</scope>
    <source>
        <strain evidence="2 3">MMS16-CNU292</strain>
    </source>
</reference>
<evidence type="ECO:0000313" key="3">
    <source>
        <dbReference type="Proteomes" id="UP000319103"/>
    </source>
</evidence>
<feature type="chain" id="PRO_5039341902" description="Secreted protein" evidence="1">
    <location>
        <begin position="22"/>
        <end position="229"/>
    </location>
</feature>
<keyword evidence="1" id="KW-0732">Signal</keyword>
<proteinExistence type="predicted"/>
<comment type="caution">
    <text evidence="2">The sequence shown here is derived from an EMBL/GenBank/DDBJ whole genome shotgun (WGS) entry which is preliminary data.</text>
</comment>
<protein>
    <recommendedName>
        <fullName evidence="4">Secreted protein</fullName>
    </recommendedName>
</protein>
<dbReference type="OrthoDB" id="4187031at2"/>
<sequence length="229" mass="22817">MKLSKRSGATLLLAVGASAIAGQAAAGAAPAAPVTPGQVAELENGLATKTIPLRVPLETVTRYAPMLPLGGDIQGTLPASPVLPPAPASQDQAQQGEQDVMPDQIVPALNFTRVGPSLDTALPLPTLVDGVRPGELGLDAPQSPLHAIGPAVGVGHPLTYTKGADGQPQAGSLASGDLDPRLIPAAVSMVPGAKASLGGPDRHTSVVEAGKSLLATGSAALYEATHDQD</sequence>
<keyword evidence="3" id="KW-1185">Reference proteome</keyword>
<evidence type="ECO:0000313" key="2">
    <source>
        <dbReference type="EMBL" id="TQF04912.1"/>
    </source>
</evidence>